<evidence type="ECO:0000313" key="1">
    <source>
        <dbReference type="EMBL" id="CAG6642526.1"/>
    </source>
</evidence>
<name>A0A8D8R2K8_9HEMI</name>
<protein>
    <submittedName>
        <fullName evidence="1">Uncharacterized protein</fullName>
    </submittedName>
</protein>
<dbReference type="EMBL" id="HBUF01122910">
    <property type="protein sequence ID" value="CAG6642526.1"/>
    <property type="molecule type" value="Transcribed_RNA"/>
</dbReference>
<proteinExistence type="predicted"/>
<dbReference type="AlphaFoldDB" id="A0A8D8R2K8"/>
<accession>A0A8D8R2K8</accession>
<reference evidence="1" key="1">
    <citation type="submission" date="2021-05" db="EMBL/GenBank/DDBJ databases">
        <authorList>
            <person name="Alioto T."/>
            <person name="Alioto T."/>
            <person name="Gomez Garrido J."/>
        </authorList>
    </citation>
    <scope>NUCLEOTIDE SEQUENCE</scope>
</reference>
<sequence>MKCWNSTQAISNLFVIDEPRLGSKSSASTTAQTCSTVLTYFFLLCLFSSLEFISSNVYTSSISCKWSVDNNSVLASSPSNSSYNTSVSHLATCVAFLLQEPIMITPYRY</sequence>
<organism evidence="1">
    <name type="scientific">Cacopsylla melanoneura</name>
    <dbReference type="NCBI Taxonomy" id="428564"/>
    <lineage>
        <taxon>Eukaryota</taxon>
        <taxon>Metazoa</taxon>
        <taxon>Ecdysozoa</taxon>
        <taxon>Arthropoda</taxon>
        <taxon>Hexapoda</taxon>
        <taxon>Insecta</taxon>
        <taxon>Pterygota</taxon>
        <taxon>Neoptera</taxon>
        <taxon>Paraneoptera</taxon>
        <taxon>Hemiptera</taxon>
        <taxon>Sternorrhyncha</taxon>
        <taxon>Psylloidea</taxon>
        <taxon>Psyllidae</taxon>
        <taxon>Psyllinae</taxon>
        <taxon>Cacopsylla</taxon>
    </lineage>
</organism>